<evidence type="ECO:0000313" key="4">
    <source>
        <dbReference type="Proteomes" id="UP000772434"/>
    </source>
</evidence>
<keyword evidence="2" id="KW-0472">Membrane</keyword>
<keyword evidence="2" id="KW-0812">Transmembrane</keyword>
<proteinExistence type="predicted"/>
<evidence type="ECO:0000256" key="1">
    <source>
        <dbReference type="SAM" id="MobiDB-lite"/>
    </source>
</evidence>
<dbReference type="Proteomes" id="UP000772434">
    <property type="component" value="Unassembled WGS sequence"/>
</dbReference>
<gene>
    <name evidence="3" type="ORF">BDP27DRAFT_1441722</name>
</gene>
<evidence type="ECO:0000313" key="3">
    <source>
        <dbReference type="EMBL" id="KAF9077675.1"/>
    </source>
</evidence>
<keyword evidence="4" id="KW-1185">Reference proteome</keyword>
<evidence type="ECO:0000256" key="2">
    <source>
        <dbReference type="SAM" id="Phobius"/>
    </source>
</evidence>
<dbReference type="AlphaFoldDB" id="A0A9P5Q9Y5"/>
<accession>A0A9P5Q9Y5</accession>
<feature type="compositionally biased region" description="Pro residues" evidence="1">
    <location>
        <begin position="58"/>
        <end position="75"/>
    </location>
</feature>
<dbReference type="EMBL" id="JADNRY010000003">
    <property type="protein sequence ID" value="KAF9077675.1"/>
    <property type="molecule type" value="Genomic_DNA"/>
</dbReference>
<protein>
    <submittedName>
        <fullName evidence="3">Uncharacterized protein</fullName>
    </submittedName>
</protein>
<organism evidence="3 4">
    <name type="scientific">Rhodocollybia butyracea</name>
    <dbReference type="NCBI Taxonomy" id="206335"/>
    <lineage>
        <taxon>Eukaryota</taxon>
        <taxon>Fungi</taxon>
        <taxon>Dikarya</taxon>
        <taxon>Basidiomycota</taxon>
        <taxon>Agaricomycotina</taxon>
        <taxon>Agaricomycetes</taxon>
        <taxon>Agaricomycetidae</taxon>
        <taxon>Agaricales</taxon>
        <taxon>Marasmiineae</taxon>
        <taxon>Omphalotaceae</taxon>
        <taxon>Rhodocollybia</taxon>
    </lineage>
</organism>
<comment type="caution">
    <text evidence="3">The sequence shown here is derived from an EMBL/GenBank/DDBJ whole genome shotgun (WGS) entry which is preliminary data.</text>
</comment>
<reference evidence="3" key="1">
    <citation type="submission" date="2020-11" db="EMBL/GenBank/DDBJ databases">
        <authorList>
            <consortium name="DOE Joint Genome Institute"/>
            <person name="Ahrendt S."/>
            <person name="Riley R."/>
            <person name="Andreopoulos W."/>
            <person name="Labutti K."/>
            <person name="Pangilinan J."/>
            <person name="Ruiz-Duenas F.J."/>
            <person name="Barrasa J.M."/>
            <person name="Sanchez-Garcia M."/>
            <person name="Camarero S."/>
            <person name="Miyauchi S."/>
            <person name="Serrano A."/>
            <person name="Linde D."/>
            <person name="Babiker R."/>
            <person name="Drula E."/>
            <person name="Ayuso-Fernandez I."/>
            <person name="Pacheco R."/>
            <person name="Padilla G."/>
            <person name="Ferreira P."/>
            <person name="Barriuso J."/>
            <person name="Kellner H."/>
            <person name="Castanera R."/>
            <person name="Alfaro M."/>
            <person name="Ramirez L."/>
            <person name="Pisabarro A.G."/>
            <person name="Kuo A."/>
            <person name="Tritt A."/>
            <person name="Lipzen A."/>
            <person name="He G."/>
            <person name="Yan M."/>
            <person name="Ng V."/>
            <person name="Cullen D."/>
            <person name="Martin F."/>
            <person name="Rosso M.-N."/>
            <person name="Henrissat B."/>
            <person name="Hibbett D."/>
            <person name="Martinez A.T."/>
            <person name="Grigoriev I.V."/>
        </authorList>
    </citation>
    <scope>NUCLEOTIDE SEQUENCE</scope>
    <source>
        <strain evidence="3">AH 40177</strain>
    </source>
</reference>
<feature type="region of interest" description="Disordered" evidence="1">
    <location>
        <begin position="51"/>
        <end position="108"/>
    </location>
</feature>
<sequence>MISLLHLDPTAAVIFRIVVVILRTAVVILRTVAVILRTVRYPRMYPNAHTNYDLRRGYPPPPNAFGTPPYPPPPFSRDFTHTGPGNPANIHAPHAPVPPLTGLNPGFNNAHGPSLDTWSYGSTESSSSSNYLSVASTAEYCLPSQQTQDRLVATRLHRYPGYRPSPHTGPSLRSEDIHWRPRLPDFTDRELDVVDCERCPYCKEPVMRSNLPDHKDICHRPPTVNSETLDPTS</sequence>
<keyword evidence="2" id="KW-1133">Transmembrane helix</keyword>
<name>A0A9P5Q9Y5_9AGAR</name>
<feature type="transmembrane region" description="Helical" evidence="2">
    <location>
        <begin position="13"/>
        <end position="36"/>
    </location>
</feature>